<protein>
    <submittedName>
        <fullName evidence="2">MAC/Perforin domain protein</fullName>
    </submittedName>
</protein>
<comment type="caution">
    <text evidence="2">The sequence shown here is derived from an EMBL/GenBank/DDBJ whole genome shotgun (WGS) entry which is preliminary data.</text>
</comment>
<organism evidence="2 3">
    <name type="scientific">Bacteroides fragilis str. 3988T(B)14</name>
    <dbReference type="NCBI Taxonomy" id="1339315"/>
    <lineage>
        <taxon>Bacteria</taxon>
        <taxon>Pseudomonadati</taxon>
        <taxon>Bacteroidota</taxon>
        <taxon>Bacteroidia</taxon>
        <taxon>Bacteroidales</taxon>
        <taxon>Bacteroidaceae</taxon>
        <taxon>Bacteroides</taxon>
    </lineage>
</organism>
<dbReference type="InterPro" id="IPR020864">
    <property type="entry name" value="MACPF"/>
</dbReference>
<feature type="domain" description="MACPF" evidence="1">
    <location>
        <begin position="20"/>
        <end position="308"/>
    </location>
</feature>
<evidence type="ECO:0000313" key="3">
    <source>
        <dbReference type="Proteomes" id="UP000020529"/>
    </source>
</evidence>
<dbReference type="RefSeq" id="WP_032586633.1">
    <property type="nucleotide sequence ID" value="NZ_JGCY01000007.1"/>
</dbReference>
<gene>
    <name evidence="2" type="ORF">M124_4003</name>
</gene>
<proteinExistence type="predicted"/>
<evidence type="ECO:0000259" key="1">
    <source>
        <dbReference type="PROSITE" id="PS51412"/>
    </source>
</evidence>
<dbReference type="PROSITE" id="PS51412">
    <property type="entry name" value="MACPF_2"/>
    <property type="match status" value="1"/>
</dbReference>
<evidence type="ECO:0000313" key="2">
    <source>
        <dbReference type="EMBL" id="EXY77098.1"/>
    </source>
</evidence>
<sequence length="308" mass="34427">MKKITYLLSTLLIVSCTDNGLIDTEQLENIQPSTRAVGDGKYDALGYGYNCFYADFSDPLYVQGKVIDIERLEEGRGRDQITKDELSFTPAKINEAILHGRAQSRIAYGTSIDKLTKKLNVNVKTKIGTKILKVFSLDLEATINQNSTSNNLNSFYKVDALKTTRRLTLPYTSPSRLKYFLSDEFLADLKELSGQEIIQKYGTHVMTDILLGGNFSAFYTGKYESTDQFNEQEFKAKSNFLLSSVKAGTKYDRTLFKSFKQVNVYIKTQGGTVNSSAIISQSPDGVLDNVSIDYTGWINSVSQNSESL</sequence>
<dbReference type="AlphaFoldDB" id="A0A015UTI9"/>
<accession>A0A015UTI9</accession>
<name>A0A015UTI9_BACFG</name>
<dbReference type="Proteomes" id="UP000020529">
    <property type="component" value="Unassembled WGS sequence"/>
</dbReference>
<dbReference type="PROSITE" id="PS51257">
    <property type="entry name" value="PROKAR_LIPOPROTEIN"/>
    <property type="match status" value="1"/>
</dbReference>
<feature type="non-terminal residue" evidence="2">
    <location>
        <position position="308"/>
    </location>
</feature>
<reference evidence="2 3" key="1">
    <citation type="submission" date="2014-02" db="EMBL/GenBank/DDBJ databases">
        <authorList>
            <person name="Sears C."/>
            <person name="Carroll K."/>
            <person name="Sack B.R."/>
            <person name="Qadri F."/>
            <person name="Myers L.L."/>
            <person name="Chung G.-T."/>
            <person name="Escheverria P."/>
            <person name="Fraser C.M."/>
            <person name="Sadzewicz L."/>
            <person name="Shefchek K.A."/>
            <person name="Tallon L."/>
            <person name="Das S.P."/>
            <person name="Daugherty S."/>
            <person name="Mongodin E.F."/>
        </authorList>
    </citation>
    <scope>NUCLEOTIDE SEQUENCE [LARGE SCALE GENOMIC DNA]</scope>
    <source>
        <strain evidence="3">3988T(B)14</strain>
    </source>
</reference>
<dbReference type="EMBL" id="JGCY01000007">
    <property type="protein sequence ID" value="EXY77098.1"/>
    <property type="molecule type" value="Genomic_DNA"/>
</dbReference>
<dbReference type="Pfam" id="PF01823">
    <property type="entry name" value="MACPF"/>
    <property type="match status" value="1"/>
</dbReference>